<proteinExistence type="predicted"/>
<sequence>MLTAYPCADEHNDVTTISSHSQAHSQHNHSHDEETDLCSPFCVCNCCGQQTLTFFEVQSFQFLVRFQEIKTSISFYKSTSFSNFYGSIWQPPQLV</sequence>
<gene>
    <name evidence="1" type="ORF">OJ995_08990</name>
</gene>
<accession>A0ABT3EIE4</accession>
<dbReference type="RefSeq" id="WP_231841451.1">
    <property type="nucleotide sequence ID" value="NZ_JAPCIO010000005.1"/>
</dbReference>
<dbReference type="EMBL" id="JAPCIO010000005">
    <property type="protein sequence ID" value="MCW1148352.1"/>
    <property type="molecule type" value="Genomic_DNA"/>
</dbReference>
<comment type="caution">
    <text evidence="1">The sequence shown here is derived from an EMBL/GenBank/DDBJ whole genome shotgun (WGS) entry which is preliminary data.</text>
</comment>
<evidence type="ECO:0000313" key="2">
    <source>
        <dbReference type="Proteomes" id="UP001165677"/>
    </source>
</evidence>
<evidence type="ECO:0000313" key="1">
    <source>
        <dbReference type="EMBL" id="MCW1148352.1"/>
    </source>
</evidence>
<protein>
    <submittedName>
        <fullName evidence="1">Uncharacterized protein</fullName>
    </submittedName>
</protein>
<organism evidence="1 2">
    <name type="scientific">Flavobacterium lacisediminis</name>
    <dbReference type="NCBI Taxonomy" id="2989705"/>
    <lineage>
        <taxon>Bacteria</taxon>
        <taxon>Pseudomonadati</taxon>
        <taxon>Bacteroidota</taxon>
        <taxon>Flavobacteriia</taxon>
        <taxon>Flavobacteriales</taxon>
        <taxon>Flavobacteriaceae</taxon>
        <taxon>Flavobacterium</taxon>
    </lineage>
</organism>
<name>A0ABT3EIE4_9FLAO</name>
<dbReference type="Proteomes" id="UP001165677">
    <property type="component" value="Unassembled WGS sequence"/>
</dbReference>
<keyword evidence="2" id="KW-1185">Reference proteome</keyword>
<reference evidence="1" key="1">
    <citation type="submission" date="2022-10" db="EMBL/GenBank/DDBJ databases">
        <title>Flavobacterium sp. nov., a bacterium isolated from lake sediment.</title>
        <authorList>
            <person name="Qu J.-H."/>
        </authorList>
    </citation>
    <scope>NUCLEOTIDE SEQUENCE</scope>
    <source>
        <strain evidence="1">TH16-21</strain>
    </source>
</reference>